<dbReference type="Gene3D" id="1.20.1270.60">
    <property type="entry name" value="Arfaptin homology (AH) domain/BAR domain"/>
    <property type="match status" value="1"/>
</dbReference>
<sequence>MENPQFLLDFKDNFDIVQKKTATAASTLKGLKSFFQKWSDAESRYSKDLLQISREGIFGSTLQSVSANEEKTTKDAIESLIQVIVRGYEGHSKLADDLEKITVKPLAAMKKQLISHNKYWSERAASSIKDYKQVQSSYARDQDKYESVKKEVKTTESKLFLNENDSSNWKIKKKLEESKSKIEFSKRLLDNARNILDEALIRYNKHFGDILLEVEQAEIRRIESIQELFIKIAKATDNCLSDQFKSVKNFEQKINDINPGEDVDVFLITNNLKAYIHPAIPTGPLVEEKKDVEAANEHIFKILKHVDWTSSNKTDIIQQIMPSLRPWLEDKIDSIKAMFKRLTSSERWEPIPNKGYTQQVVDLIYCIKTLEEELDEIFKEEGKELWAPTFINFMKETFIKYIDVVEEILKVLPDFRPPVIPPIGNLLQGDKKLLMKKTNKLSSFRGIVDQSPKGQIVKSLCVRLANLEFFFNEGINILGKVMVIEPSQIYSELKNRIEYSADKICDVLAQKIIYSDVYPLVFFQLYTAQDLTSRFPLICDLFNGLISVFSQKYFQLFLKKCFINFLDSWKNILLCMDIDTIYCEDLSRVLRNDVNSTITFFELKQENGENIGLTREEQQLEITKVLEIMVYCPKSDKFLIDKFRDDINIDDRTAIAWILFNRQKKESIEFLLENKHLL</sequence>
<organism evidence="3 4">
    <name type="scientific">Blepharisma stoltei</name>
    <dbReference type="NCBI Taxonomy" id="1481888"/>
    <lineage>
        <taxon>Eukaryota</taxon>
        <taxon>Sar</taxon>
        <taxon>Alveolata</taxon>
        <taxon>Ciliophora</taxon>
        <taxon>Postciliodesmatophora</taxon>
        <taxon>Heterotrichea</taxon>
        <taxon>Heterotrichida</taxon>
        <taxon>Blepharismidae</taxon>
        <taxon>Blepharisma</taxon>
    </lineage>
</organism>
<protein>
    <recommendedName>
        <fullName evidence="2">F-BAR domain-containing protein</fullName>
    </recommendedName>
</protein>
<name>A0AAU9J0U9_9CILI</name>
<gene>
    <name evidence="3" type="ORF">BSTOLATCC_MIC22351</name>
</gene>
<dbReference type="InterPro" id="IPR027267">
    <property type="entry name" value="AH/BAR_dom_sf"/>
</dbReference>
<dbReference type="SUPFAM" id="SSF103657">
    <property type="entry name" value="BAR/IMD domain-like"/>
    <property type="match status" value="1"/>
</dbReference>
<proteinExistence type="predicted"/>
<dbReference type="InterPro" id="IPR031160">
    <property type="entry name" value="F_BAR_dom"/>
</dbReference>
<evidence type="ECO:0000313" key="4">
    <source>
        <dbReference type="Proteomes" id="UP001162131"/>
    </source>
</evidence>
<evidence type="ECO:0000256" key="1">
    <source>
        <dbReference type="PROSITE-ProRule" id="PRU01077"/>
    </source>
</evidence>
<evidence type="ECO:0000259" key="2">
    <source>
        <dbReference type="PROSITE" id="PS51741"/>
    </source>
</evidence>
<dbReference type="PROSITE" id="PS51741">
    <property type="entry name" value="F_BAR"/>
    <property type="match status" value="1"/>
</dbReference>
<evidence type="ECO:0000313" key="3">
    <source>
        <dbReference type="EMBL" id="CAG9318999.1"/>
    </source>
</evidence>
<accession>A0AAU9J0U9</accession>
<keyword evidence="4" id="KW-1185">Reference proteome</keyword>
<keyword evidence="1" id="KW-0175">Coiled coil</keyword>
<comment type="caution">
    <text evidence="3">The sequence shown here is derived from an EMBL/GenBank/DDBJ whole genome shotgun (WGS) entry which is preliminary data.</text>
</comment>
<dbReference type="InterPro" id="IPR057984">
    <property type="entry name" value="PATROL1_C"/>
</dbReference>
<dbReference type="Proteomes" id="UP001162131">
    <property type="component" value="Unassembled WGS sequence"/>
</dbReference>
<reference evidence="3" key="1">
    <citation type="submission" date="2021-09" db="EMBL/GenBank/DDBJ databases">
        <authorList>
            <consortium name="AG Swart"/>
            <person name="Singh M."/>
            <person name="Singh A."/>
            <person name="Seah K."/>
            <person name="Emmerich C."/>
        </authorList>
    </citation>
    <scope>NUCLEOTIDE SEQUENCE</scope>
    <source>
        <strain evidence="3">ATCC30299</strain>
    </source>
</reference>
<dbReference type="Pfam" id="PF25761">
    <property type="entry name" value="TPR_PATROL1"/>
    <property type="match status" value="1"/>
</dbReference>
<dbReference type="EMBL" id="CAJZBQ010000021">
    <property type="protein sequence ID" value="CAG9318999.1"/>
    <property type="molecule type" value="Genomic_DNA"/>
</dbReference>
<feature type="domain" description="F-BAR" evidence="2">
    <location>
        <begin position="4"/>
        <end position="262"/>
    </location>
</feature>
<dbReference type="AlphaFoldDB" id="A0AAU9J0U9"/>